<evidence type="ECO:0000259" key="7">
    <source>
        <dbReference type="PROSITE" id="PS51790"/>
    </source>
</evidence>
<dbReference type="GO" id="GO:0033743">
    <property type="term" value="F:peptide-methionine (R)-S-oxide reductase activity"/>
    <property type="evidence" value="ECO:0007669"/>
    <property type="project" value="UniProtKB-UniRule"/>
</dbReference>
<dbReference type="HAMAP" id="MF_01400">
    <property type="entry name" value="MsrB"/>
    <property type="match status" value="1"/>
</dbReference>
<reference evidence="8 9" key="1">
    <citation type="submission" date="2018-07" db="EMBL/GenBank/DDBJ databases">
        <title>Genome analysis of Larkinella rosea.</title>
        <authorList>
            <person name="Zhou Z."/>
            <person name="Wang G."/>
        </authorList>
    </citation>
    <scope>NUCLEOTIDE SEQUENCE [LARGE SCALE GENOMIC DNA]</scope>
    <source>
        <strain evidence="9">zzj9</strain>
    </source>
</reference>
<evidence type="ECO:0000313" key="9">
    <source>
        <dbReference type="Proteomes" id="UP000253383"/>
    </source>
</evidence>
<dbReference type="PANTHER" id="PTHR10173:SF57">
    <property type="entry name" value="PEPTIDE-METHIONINE (R)-S-OXIDE REDUCTASE"/>
    <property type="match status" value="1"/>
</dbReference>
<dbReference type="EMBL" id="QOWE01000003">
    <property type="protein sequence ID" value="RCR70841.1"/>
    <property type="molecule type" value="Genomic_DNA"/>
</dbReference>
<dbReference type="Pfam" id="PF01641">
    <property type="entry name" value="SelR"/>
    <property type="match status" value="1"/>
</dbReference>
<evidence type="ECO:0000256" key="4">
    <source>
        <dbReference type="ARBA" id="ARBA00023002"/>
    </source>
</evidence>
<dbReference type="FunFam" id="2.170.150.20:FF:000001">
    <property type="entry name" value="Peptide methionine sulfoxide reductase MsrB"/>
    <property type="match status" value="1"/>
</dbReference>
<protein>
    <recommendedName>
        <fullName evidence="6">Peptide methionine sulfoxide reductase MsrB</fullName>
        <ecNumber evidence="6">1.8.4.12</ecNumber>
    </recommendedName>
    <alternativeName>
        <fullName evidence="6">Peptide-methionine (R)-S-oxide reductase</fullName>
    </alternativeName>
</protein>
<dbReference type="Proteomes" id="UP000253383">
    <property type="component" value="Unassembled WGS sequence"/>
</dbReference>
<dbReference type="PANTHER" id="PTHR10173">
    <property type="entry name" value="METHIONINE SULFOXIDE REDUCTASE"/>
    <property type="match status" value="1"/>
</dbReference>
<comment type="similarity">
    <text evidence="1 6">Belongs to the MsrB Met sulfoxide reductase family.</text>
</comment>
<dbReference type="InterPro" id="IPR002579">
    <property type="entry name" value="Met_Sox_Rdtase_MsrB_dom"/>
</dbReference>
<dbReference type="PROSITE" id="PS51790">
    <property type="entry name" value="MSRB"/>
    <property type="match status" value="1"/>
</dbReference>
<comment type="catalytic activity">
    <reaction evidence="5 6">
        <text>L-methionyl-[protein] + [thioredoxin]-disulfide + H2O = L-methionyl-(R)-S-oxide-[protein] + [thioredoxin]-dithiol</text>
        <dbReference type="Rhea" id="RHEA:24164"/>
        <dbReference type="Rhea" id="RHEA-COMP:10698"/>
        <dbReference type="Rhea" id="RHEA-COMP:10700"/>
        <dbReference type="Rhea" id="RHEA-COMP:12313"/>
        <dbReference type="Rhea" id="RHEA-COMP:12314"/>
        <dbReference type="ChEBI" id="CHEBI:15377"/>
        <dbReference type="ChEBI" id="CHEBI:16044"/>
        <dbReference type="ChEBI" id="CHEBI:29950"/>
        <dbReference type="ChEBI" id="CHEBI:45764"/>
        <dbReference type="ChEBI" id="CHEBI:50058"/>
        <dbReference type="EC" id="1.8.4.12"/>
    </reaction>
</comment>
<evidence type="ECO:0000256" key="2">
    <source>
        <dbReference type="ARBA" id="ARBA00022723"/>
    </source>
</evidence>
<keyword evidence="4 6" id="KW-0560">Oxidoreductase</keyword>
<dbReference type="EC" id="1.8.4.12" evidence="6"/>
<keyword evidence="3 6" id="KW-0862">Zinc</keyword>
<feature type="binding site" evidence="6">
    <location>
        <position position="128"/>
    </location>
    <ligand>
        <name>Zn(2+)</name>
        <dbReference type="ChEBI" id="CHEBI:29105"/>
    </ligand>
</feature>
<dbReference type="GO" id="GO:0030091">
    <property type="term" value="P:protein repair"/>
    <property type="evidence" value="ECO:0007669"/>
    <property type="project" value="InterPro"/>
</dbReference>
<dbReference type="InterPro" id="IPR011057">
    <property type="entry name" value="Mss4-like_sf"/>
</dbReference>
<proteinExistence type="inferred from homology"/>
<dbReference type="OrthoDB" id="4174719at2"/>
<feature type="binding site" evidence="6">
    <location>
        <position position="131"/>
    </location>
    <ligand>
        <name>Zn(2+)</name>
        <dbReference type="ChEBI" id="CHEBI:29105"/>
    </ligand>
</feature>
<evidence type="ECO:0000313" key="8">
    <source>
        <dbReference type="EMBL" id="RCR70841.1"/>
    </source>
</evidence>
<dbReference type="Gene3D" id="2.170.150.20">
    <property type="entry name" value="Peptide methionine sulfoxide reductase"/>
    <property type="match status" value="1"/>
</dbReference>
<comment type="cofactor">
    <cofactor evidence="6">
        <name>Zn(2+)</name>
        <dbReference type="ChEBI" id="CHEBI:29105"/>
    </cofactor>
    <text evidence="6">Binds 1 zinc ion per subunit. The zinc ion is important for the structural integrity of the protein.</text>
</comment>
<dbReference type="GO" id="GO:0008270">
    <property type="term" value="F:zinc ion binding"/>
    <property type="evidence" value="ECO:0007669"/>
    <property type="project" value="UniProtKB-UniRule"/>
</dbReference>
<dbReference type="SUPFAM" id="SSF51316">
    <property type="entry name" value="Mss4-like"/>
    <property type="match status" value="1"/>
</dbReference>
<accession>A0A368JXA5</accession>
<evidence type="ECO:0000256" key="5">
    <source>
        <dbReference type="ARBA" id="ARBA00048488"/>
    </source>
</evidence>
<feature type="binding site" evidence="6">
    <location>
        <position position="82"/>
    </location>
    <ligand>
        <name>Zn(2+)</name>
        <dbReference type="ChEBI" id="CHEBI:29105"/>
    </ligand>
</feature>
<dbReference type="GO" id="GO:0005737">
    <property type="term" value="C:cytoplasm"/>
    <property type="evidence" value="ECO:0007669"/>
    <property type="project" value="TreeGrafter"/>
</dbReference>
<dbReference type="GO" id="GO:0006979">
    <property type="term" value="P:response to oxidative stress"/>
    <property type="evidence" value="ECO:0007669"/>
    <property type="project" value="InterPro"/>
</dbReference>
<dbReference type="AlphaFoldDB" id="A0A368JXA5"/>
<feature type="domain" description="MsrB" evidence="7">
    <location>
        <begin position="40"/>
        <end position="162"/>
    </location>
</feature>
<evidence type="ECO:0000256" key="3">
    <source>
        <dbReference type="ARBA" id="ARBA00022833"/>
    </source>
</evidence>
<organism evidence="8 9">
    <name type="scientific">Larkinella punicea</name>
    <dbReference type="NCBI Taxonomy" id="2315727"/>
    <lineage>
        <taxon>Bacteria</taxon>
        <taxon>Pseudomonadati</taxon>
        <taxon>Bacteroidota</taxon>
        <taxon>Cytophagia</taxon>
        <taxon>Cytophagales</taxon>
        <taxon>Spirosomataceae</taxon>
        <taxon>Larkinella</taxon>
    </lineage>
</organism>
<evidence type="ECO:0000256" key="6">
    <source>
        <dbReference type="HAMAP-Rule" id="MF_01400"/>
    </source>
</evidence>
<keyword evidence="2 6" id="KW-0479">Metal-binding</keyword>
<keyword evidence="9" id="KW-1185">Reference proteome</keyword>
<sequence>MNRNLFLGVLCGLVLTGSVASISLTPRIDDATPRKVVKTEAEWKKILTPQQFYVLRQQGTERPFTSPLVDNHEKGVFKCAGCKTPLFSSDTKFESGTGWPSFYKSLSKQNVAEKVDRSHGMVRTEVECGVCGGHLGHVFDDGPKPTGLRYCMNGVALEFEKK</sequence>
<dbReference type="InterPro" id="IPR028427">
    <property type="entry name" value="Met_Sox_Rdtase_MsrB"/>
</dbReference>
<dbReference type="NCBIfam" id="TIGR00357">
    <property type="entry name" value="peptide-methionine (R)-S-oxide reductase MsrB"/>
    <property type="match status" value="1"/>
</dbReference>
<feature type="binding site" evidence="6">
    <location>
        <position position="79"/>
    </location>
    <ligand>
        <name>Zn(2+)</name>
        <dbReference type="ChEBI" id="CHEBI:29105"/>
    </ligand>
</feature>
<name>A0A368JXA5_9BACT</name>
<dbReference type="RefSeq" id="WP_114404757.1">
    <property type="nucleotide sequence ID" value="NZ_QOWE01000003.1"/>
</dbReference>
<feature type="active site" description="Nucleophile" evidence="6">
    <location>
        <position position="151"/>
    </location>
</feature>
<evidence type="ECO:0000256" key="1">
    <source>
        <dbReference type="ARBA" id="ARBA00007174"/>
    </source>
</evidence>
<gene>
    <name evidence="6 8" type="primary">msrB</name>
    <name evidence="8" type="ORF">DUE52_04420</name>
</gene>
<comment type="caution">
    <text evidence="8">The sequence shown here is derived from an EMBL/GenBank/DDBJ whole genome shotgun (WGS) entry which is preliminary data.</text>
</comment>